<accession>A0A5C3FHS9</accession>
<reference evidence="1" key="1">
    <citation type="submission" date="2018-03" db="EMBL/GenBank/DDBJ databases">
        <authorList>
            <person name="Guldener U."/>
        </authorList>
    </citation>
    <scope>NUCLEOTIDE SEQUENCE [LARGE SCALE GENOMIC DNA]</scope>
    <source>
        <strain evidence="1">ATCC34888</strain>
    </source>
</reference>
<dbReference type="OrthoDB" id="10672866at2759"/>
<proteinExistence type="predicted"/>
<sequence length="102" mass="10807">MTHVAVETTLPMPAVNASFGRAAVCTSDEIVSSEMQPQHAPLQCVVCGGHPDAALPYRSAIFQSAISPSGLALLHPARPYCLLVLPRPFHPSEVDLLCKSVS</sequence>
<keyword evidence="2" id="KW-1185">Reference proteome</keyword>
<organism evidence="1 2">
    <name type="scientific">Pseudozyma antarctica</name>
    <name type="common">Yeast</name>
    <name type="synonym">Candida antarctica</name>
    <dbReference type="NCBI Taxonomy" id="84753"/>
    <lineage>
        <taxon>Eukaryota</taxon>
        <taxon>Fungi</taxon>
        <taxon>Dikarya</taxon>
        <taxon>Basidiomycota</taxon>
        <taxon>Ustilaginomycotina</taxon>
        <taxon>Ustilaginomycetes</taxon>
        <taxon>Ustilaginales</taxon>
        <taxon>Ustilaginaceae</taxon>
        <taxon>Moesziomyces</taxon>
    </lineage>
</organism>
<dbReference type="Proteomes" id="UP000325008">
    <property type="component" value="Unassembled WGS sequence"/>
</dbReference>
<evidence type="ECO:0000313" key="2">
    <source>
        <dbReference type="Proteomes" id="UP000325008"/>
    </source>
</evidence>
<comment type="caution">
    <text evidence="1">The sequence shown here is derived from an EMBL/GenBank/DDBJ whole genome shotgun (WGS) entry which is preliminary data.</text>
</comment>
<gene>
    <name evidence="1" type="ORF">PSANT_01445</name>
</gene>
<dbReference type="EMBL" id="OOIQ01000002">
    <property type="protein sequence ID" value="SPO43760.1"/>
    <property type="molecule type" value="Genomic_DNA"/>
</dbReference>
<name>A0A5C3FHS9_PSEA2</name>
<protein>
    <submittedName>
        <fullName evidence="1">Uncharacterized protein</fullName>
    </submittedName>
</protein>
<dbReference type="AlphaFoldDB" id="A0A5C3FHS9"/>
<evidence type="ECO:0000313" key="1">
    <source>
        <dbReference type="EMBL" id="SPO43760.1"/>
    </source>
</evidence>